<evidence type="ECO:0000313" key="3">
    <source>
        <dbReference type="Proteomes" id="UP001314263"/>
    </source>
</evidence>
<feature type="region of interest" description="Disordered" evidence="1">
    <location>
        <begin position="395"/>
        <end position="509"/>
    </location>
</feature>
<evidence type="ECO:0000313" key="2">
    <source>
        <dbReference type="EMBL" id="CAK0782378.1"/>
    </source>
</evidence>
<feature type="compositionally biased region" description="Polar residues" evidence="1">
    <location>
        <begin position="195"/>
        <end position="204"/>
    </location>
</feature>
<feature type="compositionally biased region" description="Pro residues" evidence="1">
    <location>
        <begin position="69"/>
        <end position="81"/>
    </location>
</feature>
<feature type="region of interest" description="Disordered" evidence="1">
    <location>
        <begin position="290"/>
        <end position="365"/>
    </location>
</feature>
<feature type="compositionally biased region" description="Basic residues" evidence="1">
    <location>
        <begin position="798"/>
        <end position="809"/>
    </location>
</feature>
<feature type="compositionally biased region" description="Basic and acidic residues" evidence="1">
    <location>
        <begin position="675"/>
        <end position="687"/>
    </location>
</feature>
<keyword evidence="3" id="KW-1185">Reference proteome</keyword>
<feature type="compositionally biased region" description="Pro residues" evidence="1">
    <location>
        <begin position="90"/>
        <end position="113"/>
    </location>
</feature>
<protein>
    <submittedName>
        <fullName evidence="2">Uncharacterized protein</fullName>
    </submittedName>
</protein>
<dbReference type="Proteomes" id="UP001314263">
    <property type="component" value="Unassembled WGS sequence"/>
</dbReference>
<dbReference type="AlphaFoldDB" id="A0AAV1I6R2"/>
<organism evidence="2 3">
    <name type="scientific">Coccomyxa viridis</name>
    <dbReference type="NCBI Taxonomy" id="1274662"/>
    <lineage>
        <taxon>Eukaryota</taxon>
        <taxon>Viridiplantae</taxon>
        <taxon>Chlorophyta</taxon>
        <taxon>core chlorophytes</taxon>
        <taxon>Trebouxiophyceae</taxon>
        <taxon>Trebouxiophyceae incertae sedis</taxon>
        <taxon>Coccomyxaceae</taxon>
        <taxon>Coccomyxa</taxon>
    </lineage>
</organism>
<feature type="compositionally biased region" description="Basic and acidic residues" evidence="1">
    <location>
        <begin position="327"/>
        <end position="336"/>
    </location>
</feature>
<feature type="compositionally biased region" description="Basic residues" evidence="1">
    <location>
        <begin position="832"/>
        <end position="847"/>
    </location>
</feature>
<feature type="region of interest" description="Disordered" evidence="1">
    <location>
        <begin position="544"/>
        <end position="581"/>
    </location>
</feature>
<proteinExistence type="predicted"/>
<comment type="caution">
    <text evidence="2">The sequence shown here is derived from an EMBL/GenBank/DDBJ whole genome shotgun (WGS) entry which is preliminary data.</text>
</comment>
<feature type="compositionally biased region" description="Basic and acidic residues" evidence="1">
    <location>
        <begin position="352"/>
        <end position="364"/>
    </location>
</feature>
<feature type="compositionally biased region" description="Basic and acidic residues" evidence="1">
    <location>
        <begin position="698"/>
        <end position="790"/>
    </location>
</feature>
<sequence length="863" mass="93209">MEQQGVTAAPDADNTLLNLPLPPPPPMPVDSNSAPLPPPPPMPAEHSSEAGPPPPEDMEMDMEMDTVPGLPPPPPPPPPAQPAEEALGGPPLPGPPITLPAPPSAAPGPPITLPAPEDAEPTQQGGEMSEEQYNAMTPEQQAAYWHQWQQYTSQQYQGAAPEQAHLDPNAHYAQDPNYQAYYAQYQYGQPDAQQWTQYAAQPPQQHYGEQPDYSYYHQQQQAQQGHSQPYPPQVDYSTAPGSSAAYTYSAAAAPPAVGYSAGLGMPLELPQLAPPKKAVPDWLRAEMLKRGISSNAQAAPKPGSDSDSEPEQKRSRRLAQAGGSRWGGDEEKEGGSRRAASGGGSSSDEDEGKVSRAEELRQERLSAVVKRNLTGILLEVTDALFDEIAKKALDLDANPEDSGAAAVQPAPKPETTVAAVIVNRSDDSEGSDGSGGDALGLGYGSDDGSGSDGEEGAREASSLPIQDAAPEVLALELKQDSPAPAERHPVDVNEEQSKHKKDDGRTLKPAEVQLLADSSVMESGAEVPIEAGLLKADNIAEHDSAQARAADAANADGTGGAAEKQVAAPQGNPASLTNGSTPVQALFSKGSSVWYLDRNKKRQAAVVMSVDVMHPPASYCIRLEGADTTRDTEESRLEPRPTQKPPMPAQSTPEAMAASLATPDASAAPQPAAGELEHIKPPEDSDGKPGVSAGEQPAGRREELKRKYRGTDKDESRKSKSSRRDENAGKERDKEKKKEKAKVKDKVKVKEKEKDMEREKRSRSERGSKDESRRGIPEDRDGRSRGDRYRRQSSRSLSRSRSRERHRQGRSQSRDRRRDSDKQRGSRSPSRDRRRRKSVSRSPQRRRRDSDSHATKRSRRGDS</sequence>
<feature type="compositionally biased region" description="Low complexity" evidence="1">
    <location>
        <begin position="546"/>
        <end position="556"/>
    </location>
</feature>
<feature type="compositionally biased region" description="Basic and acidic residues" evidence="1">
    <location>
        <begin position="485"/>
        <end position="508"/>
    </location>
</feature>
<reference evidence="2 3" key="1">
    <citation type="submission" date="2023-10" db="EMBL/GenBank/DDBJ databases">
        <authorList>
            <person name="Maclean D."/>
            <person name="Macfadyen A."/>
        </authorList>
    </citation>
    <scope>NUCLEOTIDE SEQUENCE [LARGE SCALE GENOMIC DNA]</scope>
</reference>
<feature type="compositionally biased region" description="Low complexity" evidence="1">
    <location>
        <begin position="655"/>
        <end position="669"/>
    </location>
</feature>
<feature type="compositionally biased region" description="Gly residues" evidence="1">
    <location>
        <begin position="432"/>
        <end position="451"/>
    </location>
</feature>
<feature type="compositionally biased region" description="Basic and acidic residues" evidence="1">
    <location>
        <begin position="848"/>
        <end position="863"/>
    </location>
</feature>
<feature type="region of interest" description="Disordered" evidence="1">
    <location>
        <begin position="195"/>
        <end position="241"/>
    </location>
</feature>
<feature type="compositionally biased region" description="Polar residues" evidence="1">
    <location>
        <begin position="572"/>
        <end position="581"/>
    </location>
</feature>
<dbReference type="EMBL" id="CAUYUE010000007">
    <property type="protein sequence ID" value="CAK0782378.1"/>
    <property type="molecule type" value="Genomic_DNA"/>
</dbReference>
<feature type="region of interest" description="Disordered" evidence="1">
    <location>
        <begin position="1"/>
        <end position="140"/>
    </location>
</feature>
<feature type="compositionally biased region" description="Basic and acidic residues" evidence="1">
    <location>
        <begin position="812"/>
        <end position="824"/>
    </location>
</feature>
<name>A0AAV1I6R2_9CHLO</name>
<evidence type="ECO:0000256" key="1">
    <source>
        <dbReference type="SAM" id="MobiDB-lite"/>
    </source>
</evidence>
<feature type="compositionally biased region" description="Polar residues" evidence="1">
    <location>
        <begin position="121"/>
        <end position="139"/>
    </location>
</feature>
<feature type="compositionally biased region" description="Low complexity" evidence="1">
    <location>
        <begin position="213"/>
        <end position="228"/>
    </location>
</feature>
<accession>A0AAV1I6R2</accession>
<feature type="region of interest" description="Disordered" evidence="1">
    <location>
        <begin position="622"/>
        <end position="863"/>
    </location>
</feature>
<feature type="compositionally biased region" description="Basic and acidic residues" evidence="1">
    <location>
        <begin position="624"/>
        <end position="641"/>
    </location>
</feature>
<gene>
    <name evidence="2" type="ORF">CVIRNUC_005660</name>
</gene>